<dbReference type="VEuPathDB" id="FungiDB:CC1G_08893"/>
<evidence type="ECO:0000313" key="4">
    <source>
        <dbReference type="EMBL" id="EAU82281.2"/>
    </source>
</evidence>
<feature type="transmembrane region" description="Helical" evidence="2">
    <location>
        <begin position="59"/>
        <end position="80"/>
    </location>
</feature>
<accession>A8P876</accession>
<feature type="compositionally biased region" description="Basic and acidic residues" evidence="1">
    <location>
        <begin position="335"/>
        <end position="345"/>
    </location>
</feature>
<protein>
    <recommendedName>
        <fullName evidence="3">DUF6533 domain-containing protein</fullName>
    </recommendedName>
</protein>
<feature type="transmembrane region" description="Helical" evidence="2">
    <location>
        <begin position="129"/>
        <end position="149"/>
    </location>
</feature>
<evidence type="ECO:0000256" key="2">
    <source>
        <dbReference type="SAM" id="Phobius"/>
    </source>
</evidence>
<comment type="caution">
    <text evidence="4">The sequence shown here is derived from an EMBL/GenBank/DDBJ whole genome shotgun (WGS) entry which is preliminary data.</text>
</comment>
<feature type="domain" description="DUF6533" evidence="3">
    <location>
        <begin position="26"/>
        <end position="70"/>
    </location>
</feature>
<reference evidence="4 5" key="1">
    <citation type="journal article" date="2010" name="Proc. Natl. Acad. Sci. U.S.A.">
        <title>Insights into evolution of multicellular fungi from the assembled chromosomes of the mushroom Coprinopsis cinerea (Coprinus cinereus).</title>
        <authorList>
            <person name="Stajich J.E."/>
            <person name="Wilke S.K."/>
            <person name="Ahren D."/>
            <person name="Au C.H."/>
            <person name="Birren B.W."/>
            <person name="Borodovsky M."/>
            <person name="Burns C."/>
            <person name="Canback B."/>
            <person name="Casselton L.A."/>
            <person name="Cheng C.K."/>
            <person name="Deng J."/>
            <person name="Dietrich F.S."/>
            <person name="Fargo D.C."/>
            <person name="Farman M.L."/>
            <person name="Gathman A.C."/>
            <person name="Goldberg J."/>
            <person name="Guigo R."/>
            <person name="Hoegger P.J."/>
            <person name="Hooker J.B."/>
            <person name="Huggins A."/>
            <person name="James T.Y."/>
            <person name="Kamada T."/>
            <person name="Kilaru S."/>
            <person name="Kodira C."/>
            <person name="Kues U."/>
            <person name="Kupfer D."/>
            <person name="Kwan H.S."/>
            <person name="Lomsadze A."/>
            <person name="Li W."/>
            <person name="Lilly W.W."/>
            <person name="Ma L.J."/>
            <person name="Mackey A.J."/>
            <person name="Manning G."/>
            <person name="Martin F."/>
            <person name="Muraguchi H."/>
            <person name="Natvig D.O."/>
            <person name="Palmerini H."/>
            <person name="Ramesh M.A."/>
            <person name="Rehmeyer C.J."/>
            <person name="Roe B.A."/>
            <person name="Shenoy N."/>
            <person name="Stanke M."/>
            <person name="Ter-Hovhannisyan V."/>
            <person name="Tunlid A."/>
            <person name="Velagapudi R."/>
            <person name="Vision T.J."/>
            <person name="Zeng Q."/>
            <person name="Zolan M.E."/>
            <person name="Pukkila P.J."/>
        </authorList>
    </citation>
    <scope>NUCLEOTIDE SEQUENCE [LARGE SCALE GENOMIC DNA]</scope>
    <source>
        <strain evidence="5">Okayama-7 / 130 / ATCC MYA-4618 / FGSC 9003</strain>
    </source>
</reference>
<feature type="transmembrane region" description="Helical" evidence="2">
    <location>
        <begin position="20"/>
        <end position="39"/>
    </location>
</feature>
<dbReference type="KEGG" id="cci:CC1G_08893"/>
<dbReference type="AlphaFoldDB" id="A8P876"/>
<keyword evidence="5" id="KW-1185">Reference proteome</keyword>
<feature type="transmembrane region" description="Helical" evidence="2">
    <location>
        <begin position="92"/>
        <end position="122"/>
    </location>
</feature>
<dbReference type="EMBL" id="AACS02000005">
    <property type="protein sequence ID" value="EAU82281.2"/>
    <property type="molecule type" value="Genomic_DNA"/>
</dbReference>
<dbReference type="GeneID" id="6016130"/>
<keyword evidence="2" id="KW-1133">Transmembrane helix</keyword>
<dbReference type="Proteomes" id="UP000001861">
    <property type="component" value="Unassembled WGS sequence"/>
</dbReference>
<dbReference type="InParanoid" id="A8P876"/>
<dbReference type="HOGENOM" id="CLU_035509_11_3_1"/>
<proteinExistence type="predicted"/>
<dbReference type="InterPro" id="IPR045340">
    <property type="entry name" value="DUF6533"/>
</dbReference>
<dbReference type="Pfam" id="PF20151">
    <property type="entry name" value="DUF6533"/>
    <property type="match status" value="1"/>
</dbReference>
<feature type="transmembrane region" description="Helical" evidence="2">
    <location>
        <begin position="180"/>
        <end position="200"/>
    </location>
</feature>
<dbReference type="OrthoDB" id="2958007at2759"/>
<feature type="compositionally biased region" description="Gly residues" evidence="1">
    <location>
        <begin position="307"/>
        <end position="316"/>
    </location>
</feature>
<organism evidence="4 5">
    <name type="scientific">Coprinopsis cinerea (strain Okayama-7 / 130 / ATCC MYA-4618 / FGSC 9003)</name>
    <name type="common">Inky cap fungus</name>
    <name type="synonym">Hormographiella aspergillata</name>
    <dbReference type="NCBI Taxonomy" id="240176"/>
    <lineage>
        <taxon>Eukaryota</taxon>
        <taxon>Fungi</taxon>
        <taxon>Dikarya</taxon>
        <taxon>Basidiomycota</taxon>
        <taxon>Agaricomycotina</taxon>
        <taxon>Agaricomycetes</taxon>
        <taxon>Agaricomycetidae</taxon>
        <taxon>Agaricales</taxon>
        <taxon>Agaricineae</taxon>
        <taxon>Psathyrellaceae</taxon>
        <taxon>Coprinopsis</taxon>
    </lineage>
</organism>
<keyword evidence="2" id="KW-0812">Transmembrane</keyword>
<dbReference type="RefSeq" id="XP_001839514.2">
    <property type="nucleotide sequence ID" value="XM_001839462.2"/>
</dbReference>
<evidence type="ECO:0000256" key="1">
    <source>
        <dbReference type="SAM" id="MobiDB-lite"/>
    </source>
</evidence>
<name>A8P876_COPC7</name>
<dbReference type="STRING" id="240176.A8P876"/>
<keyword evidence="2" id="KW-0472">Membrane</keyword>
<evidence type="ECO:0000313" key="5">
    <source>
        <dbReference type="Proteomes" id="UP000001861"/>
    </source>
</evidence>
<sequence>MALPDADSIYEFGLEVSSLFFVKTCIDFAGVSVFLYDYLQTVHDEVTMIWRSRLSLGKVLFIVARYTPFIDLTFFLSMNIPELVNHPSICRILQGIALVSTILGITTCEAILVSSLSALVGVTKRSSTIIWSIFAAHAVVIAVFTGLALDGVRGVPPPWPLKRCYTIYSPADRAHFLARGYLILLVGESIATSIAVVVGIRKYWRTKSRLTNVLYRDGTMYYIGLLTCTIVNLSTHNSAIGIGPLHLLQRAMHAILANRLLLDTRRQFKANYIGPGGSTAVVSDLKFKNTQASRRGQNTTWNEMGTVGLGGGGGDGLQDSEASRSDEQSELGIVEVRRDEKEAVV</sequence>
<dbReference type="OMA" id="RMRETTE"/>
<feature type="region of interest" description="Disordered" evidence="1">
    <location>
        <begin position="300"/>
        <end position="345"/>
    </location>
</feature>
<evidence type="ECO:0000259" key="3">
    <source>
        <dbReference type="Pfam" id="PF20151"/>
    </source>
</evidence>
<gene>
    <name evidence="4" type="ORF">CC1G_08893</name>
</gene>